<reference evidence="3" key="1">
    <citation type="submission" date="2020-06" db="EMBL/GenBank/DDBJ databases">
        <title>Draft genome sequences of strains closely related to Aspergillus parafelis and Aspergillus hiratsukae.</title>
        <authorList>
            <person name="Dos Santos R.A.C."/>
            <person name="Rivero-Menendez O."/>
            <person name="Steenwyk J.L."/>
            <person name="Mead M.E."/>
            <person name="Goldman G.H."/>
            <person name="Alastruey-Izquierdo A."/>
            <person name="Rokas A."/>
        </authorList>
    </citation>
    <scope>NUCLEOTIDE SEQUENCE</scope>
    <source>
        <strain evidence="2">CNM-CM5793</strain>
        <strain evidence="3">CNM-CM6106</strain>
    </source>
</reference>
<evidence type="ECO:0000259" key="1">
    <source>
        <dbReference type="Pfam" id="PF07727"/>
    </source>
</evidence>
<keyword evidence="4" id="KW-1185">Reference proteome</keyword>
<dbReference type="Pfam" id="PF07727">
    <property type="entry name" value="RVT_2"/>
    <property type="match status" value="1"/>
</dbReference>
<proteinExistence type="predicted"/>
<organism evidence="3 5">
    <name type="scientific">Aspergillus hiratsukae</name>
    <dbReference type="NCBI Taxonomy" id="1194566"/>
    <lineage>
        <taxon>Eukaryota</taxon>
        <taxon>Fungi</taxon>
        <taxon>Dikarya</taxon>
        <taxon>Ascomycota</taxon>
        <taxon>Pezizomycotina</taxon>
        <taxon>Eurotiomycetes</taxon>
        <taxon>Eurotiomycetidae</taxon>
        <taxon>Eurotiales</taxon>
        <taxon>Aspergillaceae</taxon>
        <taxon>Aspergillus</taxon>
        <taxon>Aspergillus subgen. Fumigati</taxon>
    </lineage>
</organism>
<evidence type="ECO:0000313" key="5">
    <source>
        <dbReference type="Proteomes" id="UP000662466"/>
    </source>
</evidence>
<name>A0A8H6V0K2_9EURO</name>
<dbReference type="OrthoDB" id="4496038at2759"/>
<dbReference type="InterPro" id="IPR013103">
    <property type="entry name" value="RVT_2"/>
</dbReference>
<evidence type="ECO:0000313" key="4">
    <source>
        <dbReference type="Proteomes" id="UP000630445"/>
    </source>
</evidence>
<gene>
    <name evidence="2" type="ORF">CNMCM5793_007329</name>
    <name evidence="3" type="ORF">CNMCM6106_008250</name>
</gene>
<evidence type="ECO:0000313" key="3">
    <source>
        <dbReference type="EMBL" id="KAF7174133.1"/>
    </source>
</evidence>
<feature type="domain" description="Reverse transcriptase Ty1/copia-type" evidence="1">
    <location>
        <begin position="40"/>
        <end position="282"/>
    </location>
</feature>
<accession>A0A8H6V0K2</accession>
<dbReference type="Proteomes" id="UP000630445">
    <property type="component" value="Unassembled WGS sequence"/>
</dbReference>
<dbReference type="AlphaFoldDB" id="A0A8H6V0K2"/>
<sequence length="285" mass="32379">MTKIPDPSAPRSWTEAMKSPEASQWLKAAQEEIMLLKSKNCYTLVRKSDTNRRPIPGQWIFKKNVLEDDNFRYKARWVIRGNQLSESHWEAHNDTYAPVVSATTSRILFILIAHNGWHALQADAVLAFLNGKLLDTVYMRQPTGFEEGEKGTLVCKLNQSLYGLTPSARIWYDTLAENLKNMGFRTSMYDSGLLIHETKPRLYLTTHVDHFKIVAQSREEAQQVLDELKFQLDIKDLGPVKHYPGTNVDIDEKGVSITLTKYIDDLIDSFGLADAHPTLSPLDSG</sequence>
<evidence type="ECO:0000313" key="2">
    <source>
        <dbReference type="EMBL" id="KAF7139678.1"/>
    </source>
</evidence>
<comment type="caution">
    <text evidence="3">The sequence shown here is derived from an EMBL/GenBank/DDBJ whole genome shotgun (WGS) entry which is preliminary data.</text>
</comment>
<dbReference type="Proteomes" id="UP000662466">
    <property type="component" value="Unassembled WGS sequence"/>
</dbReference>
<protein>
    <recommendedName>
        <fullName evidence="1">Reverse transcriptase Ty1/copia-type domain-containing protein</fullName>
    </recommendedName>
</protein>
<dbReference type="EMBL" id="JACBAF010001654">
    <property type="protein sequence ID" value="KAF7174133.1"/>
    <property type="molecule type" value="Genomic_DNA"/>
</dbReference>
<dbReference type="EMBL" id="JACBAD010001599">
    <property type="protein sequence ID" value="KAF7139678.1"/>
    <property type="molecule type" value="Genomic_DNA"/>
</dbReference>